<gene>
    <name evidence="2" type="ORF">AKJ41_02835</name>
</gene>
<keyword evidence="1" id="KW-1133">Transmembrane helix</keyword>
<proteinExistence type="predicted"/>
<accession>A0A133V3R4</accession>
<dbReference type="EMBL" id="LHXV01000028">
    <property type="protein sequence ID" value="KXB01071.1"/>
    <property type="molecule type" value="Genomic_DNA"/>
</dbReference>
<evidence type="ECO:0000256" key="1">
    <source>
        <dbReference type="SAM" id="Phobius"/>
    </source>
</evidence>
<evidence type="ECO:0000313" key="2">
    <source>
        <dbReference type="EMBL" id="KXB01071.1"/>
    </source>
</evidence>
<keyword evidence="1" id="KW-0472">Membrane</keyword>
<keyword evidence="1" id="KW-0812">Transmembrane</keyword>
<dbReference type="AlphaFoldDB" id="A0A133V3R4"/>
<comment type="caution">
    <text evidence="2">The sequence shown here is derived from an EMBL/GenBank/DDBJ whole genome shotgun (WGS) entry which is preliminary data.</text>
</comment>
<keyword evidence="3" id="KW-1185">Reference proteome</keyword>
<evidence type="ECO:0000313" key="3">
    <source>
        <dbReference type="Proteomes" id="UP000070344"/>
    </source>
</evidence>
<sequence>MIRMIAKAKIIVLVLIMTIPIAGWMIFSLKGSGRTWKRPVMTVYEPAENDACVYLVNCENYEVQLSNPSLNGENVAFTNLSSSLLRKKYPKDIKNYFRESYEQVINLTSVLGGITRPGPVSKVQLESLEVMMANLTNSFSPGDNLSFTINGKGIENKRIELELGYKSAIYEGTRPKFPDNRDNILAQKSKALNKDEKITFVSEALNWKSKVLFGLD</sequence>
<name>A0A133V3R4_9EURY</name>
<dbReference type="Proteomes" id="UP000070344">
    <property type="component" value="Unassembled WGS sequence"/>
</dbReference>
<protein>
    <submittedName>
        <fullName evidence="2">Uncharacterized protein</fullName>
    </submittedName>
</protein>
<feature type="transmembrane region" description="Helical" evidence="1">
    <location>
        <begin position="12"/>
        <end position="29"/>
    </location>
</feature>
<organism evidence="2 3">
    <name type="scientific">candidate division MSBL1 archaeon SCGC-AAA259O05</name>
    <dbReference type="NCBI Taxonomy" id="1698271"/>
    <lineage>
        <taxon>Archaea</taxon>
        <taxon>Methanobacteriati</taxon>
        <taxon>Methanobacteriota</taxon>
        <taxon>candidate division MSBL1</taxon>
    </lineage>
</organism>
<reference evidence="2 3" key="1">
    <citation type="journal article" date="2016" name="Sci. Rep.">
        <title>Metabolic traits of an uncultured archaeal lineage -MSBL1- from brine pools of the Red Sea.</title>
        <authorList>
            <person name="Mwirichia R."/>
            <person name="Alam I."/>
            <person name="Rashid M."/>
            <person name="Vinu M."/>
            <person name="Ba-Alawi W."/>
            <person name="Anthony Kamau A."/>
            <person name="Kamanda Ngugi D."/>
            <person name="Goker M."/>
            <person name="Klenk H.P."/>
            <person name="Bajic V."/>
            <person name="Stingl U."/>
        </authorList>
    </citation>
    <scope>NUCLEOTIDE SEQUENCE [LARGE SCALE GENOMIC DNA]</scope>
    <source>
        <strain evidence="2">SCGC-AAA259O05</strain>
    </source>
</reference>